<dbReference type="AlphaFoldDB" id="A0A2T3AR11"/>
<gene>
    <name evidence="2" type="ORF">M430DRAFT_22927</name>
</gene>
<feature type="compositionally biased region" description="Low complexity" evidence="1">
    <location>
        <begin position="86"/>
        <end position="95"/>
    </location>
</feature>
<keyword evidence="3" id="KW-1185">Reference proteome</keyword>
<dbReference type="EMBL" id="KZ679018">
    <property type="protein sequence ID" value="PSS08697.1"/>
    <property type="molecule type" value="Genomic_DNA"/>
</dbReference>
<feature type="region of interest" description="Disordered" evidence="1">
    <location>
        <begin position="1"/>
        <end position="43"/>
    </location>
</feature>
<dbReference type="OrthoDB" id="3513895at2759"/>
<dbReference type="RefSeq" id="XP_024717095.1">
    <property type="nucleotide sequence ID" value="XM_024864795.1"/>
</dbReference>
<reference evidence="2 3" key="1">
    <citation type="journal article" date="2018" name="New Phytol.">
        <title>Comparative genomics and transcriptomics depict ericoid mycorrhizal fungi as versatile saprotrophs and plant mutualists.</title>
        <authorList>
            <person name="Martino E."/>
            <person name="Morin E."/>
            <person name="Grelet G.A."/>
            <person name="Kuo A."/>
            <person name="Kohler A."/>
            <person name="Daghino S."/>
            <person name="Barry K.W."/>
            <person name="Cichocki N."/>
            <person name="Clum A."/>
            <person name="Dockter R.B."/>
            <person name="Hainaut M."/>
            <person name="Kuo R.C."/>
            <person name="LaButti K."/>
            <person name="Lindahl B.D."/>
            <person name="Lindquist E.A."/>
            <person name="Lipzen A."/>
            <person name="Khouja H.R."/>
            <person name="Magnuson J."/>
            <person name="Murat C."/>
            <person name="Ohm R.A."/>
            <person name="Singer S.W."/>
            <person name="Spatafora J.W."/>
            <person name="Wang M."/>
            <person name="Veneault-Fourrey C."/>
            <person name="Henrissat B."/>
            <person name="Grigoriev I.V."/>
            <person name="Martin F.M."/>
            <person name="Perotto S."/>
        </authorList>
    </citation>
    <scope>NUCLEOTIDE SEQUENCE [LARGE SCALE GENOMIC DNA]</scope>
    <source>
        <strain evidence="2 3">ATCC 22711</strain>
    </source>
</reference>
<sequence>MASKSKRELIQGPLRPPRPTPLSLSYSQPPASKSEVSVRNKEASVPVVEFSSRAVPQPFLDPSIIQRRIQAAKQQEIDHERRSKLGGSSSSSQRL</sequence>
<dbReference type="Proteomes" id="UP000241818">
    <property type="component" value="Unassembled WGS sequence"/>
</dbReference>
<dbReference type="GeneID" id="36572876"/>
<evidence type="ECO:0000313" key="2">
    <source>
        <dbReference type="EMBL" id="PSS08697.1"/>
    </source>
</evidence>
<name>A0A2T3AR11_AMORE</name>
<accession>A0A2T3AR11</accession>
<evidence type="ECO:0000313" key="3">
    <source>
        <dbReference type="Proteomes" id="UP000241818"/>
    </source>
</evidence>
<feature type="region of interest" description="Disordered" evidence="1">
    <location>
        <begin position="70"/>
        <end position="95"/>
    </location>
</feature>
<organism evidence="2 3">
    <name type="scientific">Amorphotheca resinae ATCC 22711</name>
    <dbReference type="NCBI Taxonomy" id="857342"/>
    <lineage>
        <taxon>Eukaryota</taxon>
        <taxon>Fungi</taxon>
        <taxon>Dikarya</taxon>
        <taxon>Ascomycota</taxon>
        <taxon>Pezizomycotina</taxon>
        <taxon>Leotiomycetes</taxon>
        <taxon>Helotiales</taxon>
        <taxon>Amorphothecaceae</taxon>
        <taxon>Amorphotheca</taxon>
    </lineage>
</organism>
<evidence type="ECO:0000256" key="1">
    <source>
        <dbReference type="SAM" id="MobiDB-lite"/>
    </source>
</evidence>
<proteinExistence type="predicted"/>
<dbReference type="InParanoid" id="A0A2T3AR11"/>
<protein>
    <submittedName>
        <fullName evidence="2">Uncharacterized protein</fullName>
    </submittedName>
</protein>
<feature type="compositionally biased region" description="Polar residues" evidence="1">
    <location>
        <begin position="26"/>
        <end position="35"/>
    </location>
</feature>